<protein>
    <recommendedName>
        <fullName evidence="3">4'-phosphopantetheinyl transferase domain-containing protein</fullName>
    </recommendedName>
</protein>
<keyword evidence="5" id="KW-1185">Reference proteome</keyword>
<dbReference type="EMBL" id="QVFU01000028">
    <property type="protein sequence ID" value="RFS44541.1"/>
    <property type="molecule type" value="Genomic_DNA"/>
</dbReference>
<dbReference type="Pfam" id="PF01648">
    <property type="entry name" value="ACPS"/>
    <property type="match status" value="1"/>
</dbReference>
<dbReference type="SUPFAM" id="SSF56214">
    <property type="entry name" value="4'-phosphopantetheinyl transferase"/>
    <property type="match status" value="2"/>
</dbReference>
<reference evidence="4 5" key="1">
    <citation type="submission" date="2018-08" db="EMBL/GenBank/DDBJ databases">
        <title>Verrucosispora craniellae sp. nov., isolated from a marine sponge in the South China Sea.</title>
        <authorList>
            <person name="Li L."/>
            <person name="Lin H.W."/>
        </authorList>
    </citation>
    <scope>NUCLEOTIDE SEQUENCE [LARGE SCALE GENOMIC DNA]</scope>
    <source>
        <strain evidence="4 5">LHW63014</strain>
    </source>
</reference>
<dbReference type="RefSeq" id="WP_147333532.1">
    <property type="nucleotide sequence ID" value="NZ_CP061725.1"/>
</dbReference>
<dbReference type="PANTHER" id="PTHR12215">
    <property type="entry name" value="PHOSPHOPANTETHEINE TRANSFERASE"/>
    <property type="match status" value="1"/>
</dbReference>
<dbReference type="GO" id="GO:0005829">
    <property type="term" value="C:cytosol"/>
    <property type="evidence" value="ECO:0007669"/>
    <property type="project" value="TreeGrafter"/>
</dbReference>
<evidence type="ECO:0000256" key="1">
    <source>
        <dbReference type="ARBA" id="ARBA00010990"/>
    </source>
</evidence>
<evidence type="ECO:0000256" key="2">
    <source>
        <dbReference type="ARBA" id="ARBA00022679"/>
    </source>
</evidence>
<dbReference type="GO" id="GO:0000287">
    <property type="term" value="F:magnesium ion binding"/>
    <property type="evidence" value="ECO:0007669"/>
    <property type="project" value="InterPro"/>
</dbReference>
<organism evidence="4 5">
    <name type="scientific">Micromonospora craniellae</name>
    <dbReference type="NCBI Taxonomy" id="2294034"/>
    <lineage>
        <taxon>Bacteria</taxon>
        <taxon>Bacillati</taxon>
        <taxon>Actinomycetota</taxon>
        <taxon>Actinomycetes</taxon>
        <taxon>Micromonosporales</taxon>
        <taxon>Micromonosporaceae</taxon>
        <taxon>Micromonospora</taxon>
    </lineage>
</organism>
<dbReference type="InterPro" id="IPR050559">
    <property type="entry name" value="P-Pant_transferase_sf"/>
</dbReference>
<dbReference type="AlphaFoldDB" id="A0A372FUU9"/>
<dbReference type="GO" id="GO:0019878">
    <property type="term" value="P:lysine biosynthetic process via aminoadipic acid"/>
    <property type="evidence" value="ECO:0007669"/>
    <property type="project" value="TreeGrafter"/>
</dbReference>
<dbReference type="Gene3D" id="3.90.470.20">
    <property type="entry name" value="4'-phosphopantetheinyl transferase domain"/>
    <property type="match status" value="1"/>
</dbReference>
<comment type="similarity">
    <text evidence="1">Belongs to the P-Pant transferase superfamily. Gsp/Sfp/HetI/AcpT family.</text>
</comment>
<name>A0A372FUU9_9ACTN</name>
<keyword evidence="2" id="KW-0808">Transferase</keyword>
<dbReference type="OrthoDB" id="190168at2"/>
<evidence type="ECO:0000313" key="4">
    <source>
        <dbReference type="EMBL" id="RFS44541.1"/>
    </source>
</evidence>
<dbReference type="InterPro" id="IPR037143">
    <property type="entry name" value="4-PPantetheinyl_Trfase_dom_sf"/>
</dbReference>
<accession>A0A372FUU9</accession>
<feature type="domain" description="4'-phosphopantetheinyl transferase" evidence="3">
    <location>
        <begin position="110"/>
        <end position="206"/>
    </location>
</feature>
<proteinExistence type="inferred from homology"/>
<dbReference type="Proteomes" id="UP000262621">
    <property type="component" value="Unassembled WGS sequence"/>
</dbReference>
<sequence>MRRLDGVVHVWRMPLSRRLPDDPDPEHLLDPHERRRADRLGDARLRRRYVHAHATSRLILGGYLGVPPEEVVWHRGRHGKPALLGRPETKVNLTHSADLALLAVTTGREVGVDVERLARPDPDDTPSPVGRLATRFYPPDEASRVGRARGPARDWWYLRYWTRKEACVKASGGRLVQGLPVRVAGSHPYGRGLRCRGGTGLPGPWVVRDLTLGDRHLAAVALTGTADYRVVMRTWPGLRRFGLDESFPQGDRHGERAVR</sequence>
<dbReference type="GO" id="GO:0008897">
    <property type="term" value="F:holo-[acyl-carrier-protein] synthase activity"/>
    <property type="evidence" value="ECO:0007669"/>
    <property type="project" value="InterPro"/>
</dbReference>
<evidence type="ECO:0000313" key="5">
    <source>
        <dbReference type="Proteomes" id="UP000262621"/>
    </source>
</evidence>
<comment type="caution">
    <text evidence="4">The sequence shown here is derived from an EMBL/GenBank/DDBJ whole genome shotgun (WGS) entry which is preliminary data.</text>
</comment>
<dbReference type="PANTHER" id="PTHR12215:SF10">
    <property type="entry name" value="L-AMINOADIPATE-SEMIALDEHYDE DEHYDROGENASE-PHOSPHOPANTETHEINYL TRANSFERASE"/>
    <property type="match status" value="1"/>
</dbReference>
<gene>
    <name evidence="4" type="ORF">D0Q02_21805</name>
</gene>
<evidence type="ECO:0000259" key="3">
    <source>
        <dbReference type="Pfam" id="PF01648"/>
    </source>
</evidence>
<dbReference type="InterPro" id="IPR008278">
    <property type="entry name" value="4-PPantetheinyl_Trfase_dom"/>
</dbReference>